<accession>A0ABQ6VW86</accession>
<gene>
    <name evidence="2" type="ORF">D3W54_09890</name>
</gene>
<comment type="caution">
    <text evidence="2">The sequence shown here is derived from an EMBL/GenBank/DDBJ whole genome shotgun (WGS) entry which is preliminary data.</text>
</comment>
<dbReference type="Gene3D" id="2.60.120.620">
    <property type="entry name" value="q2cbj1_9rhob like domain"/>
    <property type="match status" value="1"/>
</dbReference>
<proteinExistence type="predicted"/>
<dbReference type="InterPro" id="IPR044862">
    <property type="entry name" value="Pro_4_hyd_alph_FE2OG_OXY"/>
</dbReference>
<protein>
    <submittedName>
        <fullName evidence="2">2OG-Fe(II) oxygenase</fullName>
    </submittedName>
</protein>
<reference evidence="2 3" key="1">
    <citation type="submission" date="2018-09" db="EMBL/GenBank/DDBJ databases">
        <title>Genome sequence and characterization of the bcs clusters for the production of nanocellulose from the low pH resistant strain Komagataeibacter medellinensis ID13488.</title>
        <authorList>
            <person name="Hernandez-Arriaga A.M."/>
            <person name="Del Cerro C."/>
            <person name="Urbina L."/>
            <person name="Eceiza A."/>
            <person name="Retegi A."/>
            <person name="Prieto M.A."/>
        </authorList>
    </citation>
    <scope>NUCLEOTIDE SEQUENCE [LARGE SCALE GENOMIC DNA]</scope>
    <source>
        <strain evidence="2 3">ID13488</strain>
    </source>
</reference>
<organism evidence="2 3">
    <name type="scientific">Komagataeibacter medellinensis</name>
    <dbReference type="NCBI Taxonomy" id="1177712"/>
    <lineage>
        <taxon>Bacteria</taxon>
        <taxon>Pseudomonadati</taxon>
        <taxon>Pseudomonadota</taxon>
        <taxon>Alphaproteobacteria</taxon>
        <taxon>Acetobacterales</taxon>
        <taxon>Acetobacteraceae</taxon>
        <taxon>Komagataeibacter</taxon>
    </lineage>
</organism>
<dbReference type="EMBL" id="QYAZ01000001">
    <property type="protein sequence ID" value="KAB8124443.1"/>
    <property type="molecule type" value="Genomic_DNA"/>
</dbReference>
<keyword evidence="3" id="KW-1185">Reference proteome</keyword>
<sequence>MFRFLQDSCMAELPLLRELEQPDSPVLDRLGQHYATARPFPYLVMDDLFPADLLESALREFNLSRLNDVNDFRNQMQTKRSTSMATVLPPTVQRFFNIVHAAPFLRLLTRLTGITGLVPDPYLYGGGMHEVAGQGHFQVHLDFSHHPVTQLENRLVLITYLNTDWKHDDGGGLELWHATPRRRAVAIRPSFARTVLMEQSARSWHGHPQVVRSGRVRRALIAYFYTAPRTGAGARSRQTQYLTTAGQSLSQRLEVILRRLAPPLLMDVARARRRRH</sequence>
<feature type="domain" description="Prolyl 4-hydroxylase alpha subunit Fe(2+) 2OG dioxygenase" evidence="1">
    <location>
        <begin position="130"/>
        <end position="225"/>
    </location>
</feature>
<dbReference type="Pfam" id="PF13640">
    <property type="entry name" value="2OG-FeII_Oxy_3"/>
    <property type="match status" value="1"/>
</dbReference>
<evidence type="ECO:0000313" key="2">
    <source>
        <dbReference type="EMBL" id="KAB8124443.1"/>
    </source>
</evidence>
<evidence type="ECO:0000313" key="3">
    <source>
        <dbReference type="Proteomes" id="UP000427842"/>
    </source>
</evidence>
<dbReference type="Proteomes" id="UP000427842">
    <property type="component" value="Unassembled WGS sequence"/>
</dbReference>
<evidence type="ECO:0000259" key="1">
    <source>
        <dbReference type="Pfam" id="PF13640"/>
    </source>
</evidence>
<name>A0ABQ6VW86_9PROT</name>